<dbReference type="InterPro" id="IPR007694">
    <property type="entry name" value="DNA_helicase_DnaB-like_C"/>
</dbReference>
<dbReference type="GO" id="GO:0005829">
    <property type="term" value="C:cytosol"/>
    <property type="evidence" value="ECO:0007669"/>
    <property type="project" value="TreeGrafter"/>
</dbReference>
<dbReference type="EC" id="5.6.2.3" evidence="10"/>
<dbReference type="InterPro" id="IPR036185">
    <property type="entry name" value="DNA_heli_DnaB-like_N_sf"/>
</dbReference>
<protein>
    <recommendedName>
        <fullName evidence="10">DNA 5'-3' helicase</fullName>
        <ecNumber evidence="10">5.6.2.3</ecNumber>
    </recommendedName>
</protein>
<keyword evidence="5" id="KW-0378">Hydrolase</keyword>
<keyword evidence="14" id="KW-1185">Reference proteome</keyword>
<evidence type="ECO:0000256" key="4">
    <source>
        <dbReference type="ARBA" id="ARBA00022741"/>
    </source>
</evidence>
<gene>
    <name evidence="13" type="ORF">GBA65_15065</name>
</gene>
<organism evidence="13 14">
    <name type="scientific">Rubrobacter marinus</name>
    <dbReference type="NCBI Taxonomy" id="2653852"/>
    <lineage>
        <taxon>Bacteria</taxon>
        <taxon>Bacillati</taxon>
        <taxon>Actinomycetota</taxon>
        <taxon>Rubrobacteria</taxon>
        <taxon>Rubrobacterales</taxon>
        <taxon>Rubrobacteraceae</taxon>
        <taxon>Rubrobacter</taxon>
    </lineage>
</organism>
<evidence type="ECO:0000256" key="5">
    <source>
        <dbReference type="ARBA" id="ARBA00022801"/>
    </source>
</evidence>
<dbReference type="SUPFAM" id="SSF48024">
    <property type="entry name" value="N-terminal domain of DnaB helicase"/>
    <property type="match status" value="1"/>
</dbReference>
<keyword evidence="4" id="KW-0547">Nucleotide-binding</keyword>
<keyword evidence="3" id="KW-0235">DNA replication</keyword>
<dbReference type="RefSeq" id="WP_166397297.1">
    <property type="nucleotide sequence ID" value="NZ_CP045121.1"/>
</dbReference>
<evidence type="ECO:0000259" key="12">
    <source>
        <dbReference type="PROSITE" id="PS51199"/>
    </source>
</evidence>
<dbReference type="Pfam" id="PF00772">
    <property type="entry name" value="DnaB"/>
    <property type="match status" value="1"/>
</dbReference>
<evidence type="ECO:0000256" key="2">
    <source>
        <dbReference type="ARBA" id="ARBA00022515"/>
    </source>
</evidence>
<dbReference type="Gene3D" id="1.10.860.10">
    <property type="entry name" value="DNAb Helicase, Chain A"/>
    <property type="match status" value="1"/>
</dbReference>
<evidence type="ECO:0000256" key="10">
    <source>
        <dbReference type="ARBA" id="ARBA00044969"/>
    </source>
</evidence>
<comment type="catalytic activity">
    <reaction evidence="11">
        <text>ATP + H2O = ADP + phosphate + H(+)</text>
        <dbReference type="Rhea" id="RHEA:13065"/>
        <dbReference type="ChEBI" id="CHEBI:15377"/>
        <dbReference type="ChEBI" id="CHEBI:15378"/>
        <dbReference type="ChEBI" id="CHEBI:30616"/>
        <dbReference type="ChEBI" id="CHEBI:43474"/>
        <dbReference type="ChEBI" id="CHEBI:456216"/>
        <dbReference type="EC" id="5.6.2.3"/>
    </reaction>
</comment>
<dbReference type="InterPro" id="IPR003593">
    <property type="entry name" value="AAA+_ATPase"/>
</dbReference>
<dbReference type="KEGG" id="rmar:GBA65_15065"/>
<dbReference type="PROSITE" id="PS51199">
    <property type="entry name" value="SF4_HELICASE"/>
    <property type="match status" value="1"/>
</dbReference>
<dbReference type="GO" id="GO:1990077">
    <property type="term" value="C:primosome complex"/>
    <property type="evidence" value="ECO:0007669"/>
    <property type="project" value="UniProtKB-KW"/>
</dbReference>
<name>A0A6G8PZK7_9ACTN</name>
<evidence type="ECO:0000313" key="13">
    <source>
        <dbReference type="EMBL" id="QIN79625.1"/>
    </source>
</evidence>
<dbReference type="PANTHER" id="PTHR30153">
    <property type="entry name" value="REPLICATIVE DNA HELICASE DNAB"/>
    <property type="match status" value="1"/>
</dbReference>
<dbReference type="Pfam" id="PF03796">
    <property type="entry name" value="DnaB_C"/>
    <property type="match status" value="1"/>
</dbReference>
<keyword evidence="8" id="KW-0238">DNA-binding</keyword>
<evidence type="ECO:0000313" key="14">
    <source>
        <dbReference type="Proteomes" id="UP000502706"/>
    </source>
</evidence>
<dbReference type="GO" id="GO:0043139">
    <property type="term" value="F:5'-3' DNA helicase activity"/>
    <property type="evidence" value="ECO:0007669"/>
    <property type="project" value="UniProtKB-EC"/>
</dbReference>
<evidence type="ECO:0000256" key="6">
    <source>
        <dbReference type="ARBA" id="ARBA00022806"/>
    </source>
</evidence>
<accession>A0A6G8PZK7</accession>
<evidence type="ECO:0000256" key="8">
    <source>
        <dbReference type="ARBA" id="ARBA00023125"/>
    </source>
</evidence>
<dbReference type="EMBL" id="CP045121">
    <property type="protein sequence ID" value="QIN79625.1"/>
    <property type="molecule type" value="Genomic_DNA"/>
</dbReference>
<keyword evidence="6" id="KW-0347">Helicase</keyword>
<dbReference type="Proteomes" id="UP000502706">
    <property type="component" value="Chromosome"/>
</dbReference>
<evidence type="ECO:0000256" key="3">
    <source>
        <dbReference type="ARBA" id="ARBA00022705"/>
    </source>
</evidence>
<dbReference type="Gene3D" id="3.40.50.300">
    <property type="entry name" value="P-loop containing nucleotide triphosphate hydrolases"/>
    <property type="match status" value="1"/>
</dbReference>
<dbReference type="SUPFAM" id="SSF52540">
    <property type="entry name" value="P-loop containing nucleoside triphosphate hydrolases"/>
    <property type="match status" value="1"/>
</dbReference>
<evidence type="ECO:0000256" key="7">
    <source>
        <dbReference type="ARBA" id="ARBA00022840"/>
    </source>
</evidence>
<dbReference type="GO" id="GO:0006269">
    <property type="term" value="P:DNA replication, synthesis of primer"/>
    <property type="evidence" value="ECO:0007669"/>
    <property type="project" value="UniProtKB-KW"/>
</dbReference>
<dbReference type="GO" id="GO:0016787">
    <property type="term" value="F:hydrolase activity"/>
    <property type="evidence" value="ECO:0007669"/>
    <property type="project" value="UniProtKB-KW"/>
</dbReference>
<keyword evidence="7" id="KW-0067">ATP-binding</keyword>
<dbReference type="InterPro" id="IPR007693">
    <property type="entry name" value="DNA_helicase_DnaB-like_N"/>
</dbReference>
<dbReference type="GO" id="GO:0005524">
    <property type="term" value="F:ATP binding"/>
    <property type="evidence" value="ECO:0007669"/>
    <property type="project" value="UniProtKB-KW"/>
</dbReference>
<reference evidence="13 14" key="1">
    <citation type="submission" date="2019-10" db="EMBL/GenBank/DDBJ databases">
        <title>Rubrobacter sp nov SCSIO 52915 isolated from a deep-sea sediment in the South China Sea.</title>
        <authorList>
            <person name="Chen R.W."/>
        </authorList>
    </citation>
    <scope>NUCLEOTIDE SEQUENCE [LARGE SCALE GENOMIC DNA]</scope>
    <source>
        <strain evidence="13 14">SCSIO 52915</strain>
    </source>
</reference>
<evidence type="ECO:0000256" key="1">
    <source>
        <dbReference type="ARBA" id="ARBA00008428"/>
    </source>
</evidence>
<comment type="similarity">
    <text evidence="1">Belongs to the helicase family. DnaB subfamily.</text>
</comment>
<sequence length="437" mass="47885">MTGRVSAAGEPAFDLDAERAVLGACLVSNAALSRLVGELEAEDFWREGHRVLWEAIRAAAREHDEIDHLLVAEKLPKGKDYRGALFSLIESVPTAVNAFRYAEIVLSASRARRALAAADRLKEACLSGEPETYESAPERAMAELEGVVRRDPKGGARAIAEGVDDLVAWLDEAREHGGVTGLRTGIPKLDRAVKGLNPGRLYLVAGRPGAGKSLLCAQIAATVARQGKRVLLQSPEMGLEDYLRRLATASAGVSGERVEEGKITHEEAKRIVREATKLAGCALYVDDRGTQTVADVRRNVLRYEPDLLVVDYLQRLMPEPEAREASSYEQVSRISFDLDRIKKDFGIPVVAAAQLSRANEQRGGKHKRPILSDLRASGQIEQDADVVAMLFRTSHYEDAPEDELEIALEKNRHGSLFEATLYLDAGLWISDGRRFSA</sequence>
<feature type="domain" description="SF4 helicase" evidence="12">
    <location>
        <begin position="175"/>
        <end position="437"/>
    </location>
</feature>
<dbReference type="InterPro" id="IPR016136">
    <property type="entry name" value="DNA_helicase_N/primase_C"/>
</dbReference>
<proteinExistence type="inferred from homology"/>
<keyword evidence="9" id="KW-0413">Isomerase</keyword>
<dbReference type="PANTHER" id="PTHR30153:SF2">
    <property type="entry name" value="REPLICATIVE DNA HELICASE"/>
    <property type="match status" value="1"/>
</dbReference>
<dbReference type="SMART" id="SM00382">
    <property type="entry name" value="AAA"/>
    <property type="match status" value="1"/>
</dbReference>
<dbReference type="GO" id="GO:0003677">
    <property type="term" value="F:DNA binding"/>
    <property type="evidence" value="ECO:0007669"/>
    <property type="project" value="UniProtKB-KW"/>
</dbReference>
<evidence type="ECO:0000256" key="9">
    <source>
        <dbReference type="ARBA" id="ARBA00023235"/>
    </source>
</evidence>
<dbReference type="AlphaFoldDB" id="A0A6G8PZK7"/>
<evidence type="ECO:0000256" key="11">
    <source>
        <dbReference type="ARBA" id="ARBA00048954"/>
    </source>
</evidence>
<dbReference type="InterPro" id="IPR027417">
    <property type="entry name" value="P-loop_NTPase"/>
</dbReference>
<keyword evidence="2" id="KW-0639">Primosome</keyword>